<feature type="transmembrane region" description="Helical" evidence="8">
    <location>
        <begin position="143"/>
        <end position="161"/>
    </location>
</feature>
<dbReference type="InterPro" id="IPR018365">
    <property type="entry name" value="Cell_cycle_FtsW-rel_CS"/>
</dbReference>
<feature type="transmembrane region" description="Helical" evidence="8">
    <location>
        <begin position="240"/>
        <end position="261"/>
    </location>
</feature>
<accession>A0ABT1MEX7</accession>
<organism evidence="9 10">
    <name type="scientific">Coprobacter tertius</name>
    <dbReference type="NCBI Taxonomy" id="2944915"/>
    <lineage>
        <taxon>Bacteria</taxon>
        <taxon>Pseudomonadati</taxon>
        <taxon>Bacteroidota</taxon>
        <taxon>Bacteroidia</taxon>
        <taxon>Bacteroidales</taxon>
        <taxon>Barnesiellaceae</taxon>
        <taxon>Coprobacter</taxon>
    </lineage>
</organism>
<feature type="transmembrane region" description="Helical" evidence="8">
    <location>
        <begin position="421"/>
        <end position="442"/>
    </location>
</feature>
<feature type="transmembrane region" description="Helical" evidence="8">
    <location>
        <begin position="208"/>
        <end position="233"/>
    </location>
</feature>
<feature type="transmembrane region" description="Helical" evidence="8">
    <location>
        <begin position="77"/>
        <end position="97"/>
    </location>
</feature>
<feature type="transmembrane region" description="Helical" evidence="8">
    <location>
        <begin position="294"/>
        <end position="315"/>
    </location>
</feature>
<dbReference type="PANTHER" id="PTHR30474:SF1">
    <property type="entry name" value="PEPTIDOGLYCAN GLYCOSYLTRANSFERASE MRDB"/>
    <property type="match status" value="1"/>
</dbReference>
<comment type="caution">
    <text evidence="9">The sequence shown here is derived from an EMBL/GenBank/DDBJ whole genome shotgun (WGS) entry which is preliminary data.</text>
</comment>
<dbReference type="EMBL" id="JANDHW010000003">
    <property type="protein sequence ID" value="MCP9611179.1"/>
    <property type="molecule type" value="Genomic_DNA"/>
</dbReference>
<evidence type="ECO:0000256" key="4">
    <source>
        <dbReference type="ARBA" id="ARBA00022989"/>
    </source>
</evidence>
<dbReference type="Proteomes" id="UP001205603">
    <property type="component" value="Unassembled WGS sequence"/>
</dbReference>
<reference evidence="9 10" key="1">
    <citation type="submission" date="2022-07" db="EMBL/GenBank/DDBJ databases">
        <title>Fecal culturing of patients with breast cancer.</title>
        <authorList>
            <person name="Teng N.M.Y."/>
            <person name="Kiu R."/>
            <person name="Evans R."/>
            <person name="Baker D.J."/>
            <person name="Zenner C."/>
            <person name="Robinson S.D."/>
            <person name="Hall L.J."/>
        </authorList>
    </citation>
    <scope>NUCLEOTIDE SEQUENCE [LARGE SCALE GENOMIC DNA]</scope>
    <source>
        <strain evidence="9 10">LH1063</strain>
    </source>
</reference>
<name>A0ABT1MEX7_9BACT</name>
<evidence type="ECO:0000256" key="6">
    <source>
        <dbReference type="ARBA" id="ARBA00032370"/>
    </source>
</evidence>
<feature type="transmembrane region" description="Helical" evidence="8">
    <location>
        <begin position="53"/>
        <end position="70"/>
    </location>
</feature>
<feature type="transmembrane region" description="Helical" evidence="8">
    <location>
        <begin position="182"/>
        <end position="202"/>
    </location>
</feature>
<dbReference type="InterPro" id="IPR001182">
    <property type="entry name" value="FtsW/RodA"/>
</dbReference>
<proteinExistence type="predicted"/>
<feature type="transmembrane region" description="Helical" evidence="8">
    <location>
        <begin position="454"/>
        <end position="473"/>
    </location>
</feature>
<dbReference type="PANTHER" id="PTHR30474">
    <property type="entry name" value="CELL CYCLE PROTEIN"/>
    <property type="match status" value="1"/>
</dbReference>
<feature type="transmembrane region" description="Helical" evidence="8">
    <location>
        <begin position="389"/>
        <end position="409"/>
    </location>
</feature>
<evidence type="ECO:0000313" key="10">
    <source>
        <dbReference type="Proteomes" id="UP001205603"/>
    </source>
</evidence>
<evidence type="ECO:0000313" key="9">
    <source>
        <dbReference type="EMBL" id="MCP9611179.1"/>
    </source>
</evidence>
<gene>
    <name evidence="9" type="primary">rodA</name>
    <name evidence="9" type="ORF">NMU02_03620</name>
</gene>
<feature type="transmembrane region" description="Helical" evidence="8">
    <location>
        <begin position="12"/>
        <end position="33"/>
    </location>
</feature>
<keyword evidence="2 8" id="KW-0812">Transmembrane</keyword>
<keyword evidence="10" id="KW-1185">Reference proteome</keyword>
<protein>
    <recommendedName>
        <fullName evidence="7">Cell wall polymerase</fullName>
    </recommendedName>
    <alternativeName>
        <fullName evidence="6">Peptidoglycan polymerase</fullName>
    </alternativeName>
</protein>
<dbReference type="NCBIfam" id="NF037961">
    <property type="entry name" value="RodA_shape"/>
    <property type="match status" value="2"/>
</dbReference>
<evidence type="ECO:0000256" key="5">
    <source>
        <dbReference type="ARBA" id="ARBA00023136"/>
    </source>
</evidence>
<evidence type="ECO:0000256" key="2">
    <source>
        <dbReference type="ARBA" id="ARBA00022692"/>
    </source>
</evidence>
<keyword evidence="5 8" id="KW-0472">Membrane</keyword>
<evidence type="ECO:0000256" key="3">
    <source>
        <dbReference type="ARBA" id="ARBA00022960"/>
    </source>
</evidence>
<keyword evidence="4 8" id="KW-1133">Transmembrane helix</keyword>
<dbReference type="RefSeq" id="WP_255025877.1">
    <property type="nucleotide sequence ID" value="NZ_JANDHW010000003.1"/>
</dbReference>
<sequence>MGSREINIWKSIDWFTVILYTVLIFAGWISIYAASYDFDNASIFDFAERSGKQLLWIGLAFCIAFVILMLDARMYEALAYFIYILLMLLLVATIFLAEDTKGSRSWLKLGPVSLQAAEFAKFATALALARLISSYNFILTKPVNFLKTCLLILLPIMLIILQKETGTALVYAALVFMLYREGMSGFVLFGGLCAIIYFIVGIKYSDMFMGVTSVGEFSVLALIILVMIGMLLVNYKDWLVARNALIITAVTAIICYIVSLLGISINWVYVLLADVVIIAIYLLFVYLQMRIHSLLMIVSFALISVIFLFSVNYVFTNILEPHQQMRIKVAFGMEQDLRGAGYNVNQSKIAIGSGGLLGKGFLNGTQTKLKYVPEQDTDFIFCTIGEEEGFLGTSLVVILFLTLIFRIIYIAERQRTAFGRVYGYCVASILFFHLAINVGMVIGLCPVIGIPLPFFSYGGSSLWGFTILLFILLRIDVGRLEKY</sequence>
<evidence type="ECO:0000256" key="7">
    <source>
        <dbReference type="ARBA" id="ARBA00033270"/>
    </source>
</evidence>
<comment type="subcellular location">
    <subcellularLocation>
        <location evidence="1">Membrane</location>
        <topology evidence="1">Multi-pass membrane protein</topology>
    </subcellularLocation>
</comment>
<evidence type="ECO:0000256" key="1">
    <source>
        <dbReference type="ARBA" id="ARBA00004141"/>
    </source>
</evidence>
<dbReference type="PROSITE" id="PS00428">
    <property type="entry name" value="FTSW_RODA_SPOVE"/>
    <property type="match status" value="1"/>
</dbReference>
<evidence type="ECO:0000256" key="8">
    <source>
        <dbReference type="SAM" id="Phobius"/>
    </source>
</evidence>
<dbReference type="Pfam" id="PF01098">
    <property type="entry name" value="FTSW_RODA_SPOVE"/>
    <property type="match status" value="2"/>
</dbReference>
<keyword evidence="3" id="KW-0133">Cell shape</keyword>
<feature type="transmembrane region" description="Helical" evidence="8">
    <location>
        <begin position="267"/>
        <end position="287"/>
    </location>
</feature>